<dbReference type="Pfam" id="PF08281">
    <property type="entry name" value="Sigma70_r4_2"/>
    <property type="match status" value="1"/>
</dbReference>
<dbReference type="CDD" id="cd06171">
    <property type="entry name" value="Sigma70_r4"/>
    <property type="match status" value="1"/>
</dbReference>
<evidence type="ECO:0000313" key="3">
    <source>
        <dbReference type="Proteomes" id="UP000515679"/>
    </source>
</evidence>
<name>A0A7G5C177_9BACL</name>
<dbReference type="EMBL" id="CP041969">
    <property type="protein sequence ID" value="QMV42961.1"/>
    <property type="molecule type" value="Genomic_DNA"/>
</dbReference>
<dbReference type="GO" id="GO:0003677">
    <property type="term" value="F:DNA binding"/>
    <property type="evidence" value="ECO:0007669"/>
    <property type="project" value="InterPro"/>
</dbReference>
<dbReference type="InterPro" id="IPR013249">
    <property type="entry name" value="RNA_pol_sigma70_r4_t2"/>
</dbReference>
<evidence type="ECO:0000259" key="1">
    <source>
        <dbReference type="Pfam" id="PF08281"/>
    </source>
</evidence>
<organism evidence="2 3">
    <name type="scientific">Cohnella cholangitidis</name>
    <dbReference type="NCBI Taxonomy" id="2598458"/>
    <lineage>
        <taxon>Bacteria</taxon>
        <taxon>Bacillati</taxon>
        <taxon>Bacillota</taxon>
        <taxon>Bacilli</taxon>
        <taxon>Bacillales</taxon>
        <taxon>Paenibacillaceae</taxon>
        <taxon>Cohnella</taxon>
    </lineage>
</organism>
<dbReference type="GO" id="GO:0006352">
    <property type="term" value="P:DNA-templated transcription initiation"/>
    <property type="evidence" value="ECO:0007669"/>
    <property type="project" value="InterPro"/>
</dbReference>
<evidence type="ECO:0000313" key="2">
    <source>
        <dbReference type="EMBL" id="QMV42961.1"/>
    </source>
</evidence>
<dbReference type="NCBIfam" id="NF005385">
    <property type="entry name" value="PRK06930.1"/>
    <property type="match status" value="1"/>
</dbReference>
<dbReference type="Proteomes" id="UP000515679">
    <property type="component" value="Chromosome"/>
</dbReference>
<dbReference type="AlphaFoldDB" id="A0A7G5C177"/>
<dbReference type="KEGG" id="cchl:FPL14_18540"/>
<accession>A0A7G5C177</accession>
<keyword evidence="3" id="KW-1185">Reference proteome</keyword>
<reference evidence="2 3" key="1">
    <citation type="submission" date="2019-07" db="EMBL/GenBank/DDBJ databases">
        <authorList>
            <person name="Kim J.K."/>
            <person name="Cheong H.-M."/>
            <person name="Choi Y."/>
            <person name="Hwang K.J."/>
            <person name="Lee S."/>
            <person name="Choi C."/>
        </authorList>
    </citation>
    <scope>NUCLEOTIDE SEQUENCE [LARGE SCALE GENOMIC DNA]</scope>
    <source>
        <strain evidence="2 3">KS 22</strain>
    </source>
</reference>
<gene>
    <name evidence="2" type="ORF">FPL14_18540</name>
</gene>
<dbReference type="SUPFAM" id="SSF88659">
    <property type="entry name" value="Sigma3 and sigma4 domains of RNA polymerase sigma factors"/>
    <property type="match status" value="1"/>
</dbReference>
<dbReference type="InterPro" id="IPR013324">
    <property type="entry name" value="RNA_pol_sigma_r3/r4-like"/>
</dbReference>
<dbReference type="InterPro" id="IPR036388">
    <property type="entry name" value="WH-like_DNA-bd_sf"/>
</dbReference>
<dbReference type="GO" id="GO:0016987">
    <property type="term" value="F:sigma factor activity"/>
    <property type="evidence" value="ECO:0007669"/>
    <property type="project" value="InterPro"/>
</dbReference>
<sequence>MAKYKGESEQMNTTSITNLGSATLESYLETRRMLLRKADELTVRISRLEPVQTLEEMNEILALDKDRRLVMEMIASCSYVIEWLQTGRRPGNQRGIERRAGYQREVLTDPAKLPSVPSAEVTDASREVSEVSRFRLEAALRGLTERERSCYMLAHGECYSFAEIAALLNISKSSVGTYMTRAQRKVENNVSSILILVG</sequence>
<feature type="domain" description="RNA polymerase sigma factor 70 region 4 type 2" evidence="1">
    <location>
        <begin position="134"/>
        <end position="184"/>
    </location>
</feature>
<protein>
    <recommendedName>
        <fullName evidence="1">RNA polymerase sigma factor 70 region 4 type 2 domain-containing protein</fullName>
    </recommendedName>
</protein>
<dbReference type="Gene3D" id="1.10.10.10">
    <property type="entry name" value="Winged helix-like DNA-binding domain superfamily/Winged helix DNA-binding domain"/>
    <property type="match status" value="1"/>
</dbReference>
<proteinExistence type="predicted"/>